<evidence type="ECO:0000313" key="2">
    <source>
        <dbReference type="Proteomes" id="UP000647587"/>
    </source>
</evidence>
<keyword evidence="2" id="KW-1185">Reference proteome</keyword>
<accession>A0ABQ2F2D7</accession>
<evidence type="ECO:0000313" key="1">
    <source>
        <dbReference type="EMBL" id="GGK44151.1"/>
    </source>
</evidence>
<dbReference type="EMBL" id="BMPP01000058">
    <property type="protein sequence ID" value="GGK44151.1"/>
    <property type="molecule type" value="Genomic_DNA"/>
</dbReference>
<protein>
    <recommendedName>
        <fullName evidence="3">Transposase</fullName>
    </recommendedName>
</protein>
<gene>
    <name evidence="1" type="ORF">GCM10008955_42420</name>
</gene>
<sequence length="289" mass="32673">MRYILKIRRCRQPDCSLLRKPLRPEAEGALALPRFEYGFDILALIGALRYSEHQTVPEIHQALLDRHVEISERNVTHLLHRYEELLALRLGDSSRLRSLLEPQERVVLAIDGLQPDVGHEVLWVIRDVLSGEILLAQALLGSREADLVPLLRHVREALGERLPIVGVISDGQVSIRNAVAHVLPGVPHQLCQFHFLREAARPVFEADRHAKVQLKRHLRGIRKLERVLEGRTDTHALAISEYCLAVRSALTDDGRPPLAANGLKLHQRIQQVHTSLHRVITTKKGLTSP</sequence>
<evidence type="ECO:0008006" key="3">
    <source>
        <dbReference type="Google" id="ProtNLM"/>
    </source>
</evidence>
<reference evidence="2" key="1">
    <citation type="journal article" date="2019" name="Int. J. Syst. Evol. Microbiol.">
        <title>The Global Catalogue of Microorganisms (GCM) 10K type strain sequencing project: providing services to taxonomists for standard genome sequencing and annotation.</title>
        <authorList>
            <consortium name="The Broad Institute Genomics Platform"/>
            <consortium name="The Broad Institute Genome Sequencing Center for Infectious Disease"/>
            <person name="Wu L."/>
            <person name="Ma J."/>
        </authorList>
    </citation>
    <scope>NUCLEOTIDE SEQUENCE [LARGE SCALE GENOMIC DNA]</scope>
    <source>
        <strain evidence="2">JCM 30331</strain>
    </source>
</reference>
<comment type="caution">
    <text evidence="1">The sequence shown here is derived from an EMBL/GenBank/DDBJ whole genome shotgun (WGS) entry which is preliminary data.</text>
</comment>
<proteinExistence type="predicted"/>
<organism evidence="1 2">
    <name type="scientific">Deinococcus malanensis</name>
    <dbReference type="NCBI Taxonomy" id="1706855"/>
    <lineage>
        <taxon>Bacteria</taxon>
        <taxon>Thermotogati</taxon>
        <taxon>Deinococcota</taxon>
        <taxon>Deinococci</taxon>
        <taxon>Deinococcales</taxon>
        <taxon>Deinococcaceae</taxon>
        <taxon>Deinococcus</taxon>
    </lineage>
</organism>
<name>A0ABQ2F2D7_9DEIO</name>
<dbReference type="Proteomes" id="UP000647587">
    <property type="component" value="Unassembled WGS sequence"/>
</dbReference>